<proteinExistence type="predicted"/>
<dbReference type="InterPro" id="IPR003812">
    <property type="entry name" value="Fido"/>
</dbReference>
<evidence type="ECO:0000259" key="1">
    <source>
        <dbReference type="PROSITE" id="PS51459"/>
    </source>
</evidence>
<gene>
    <name evidence="2" type="ORF">ACFQ4O_07040</name>
</gene>
<dbReference type="EMBL" id="JBHTMX010000040">
    <property type="protein sequence ID" value="MFD1331755.1"/>
    <property type="molecule type" value="Genomic_DNA"/>
</dbReference>
<dbReference type="SUPFAM" id="SSF140931">
    <property type="entry name" value="Fic-like"/>
    <property type="match status" value="1"/>
</dbReference>
<comment type="caution">
    <text evidence="2">The sequence shown here is derived from an EMBL/GenBank/DDBJ whole genome shotgun (WGS) entry which is preliminary data.</text>
</comment>
<protein>
    <submittedName>
        <fullName evidence="2">Type II toxin-antitoxin system death-on-curing family toxin</fullName>
    </submittedName>
</protein>
<dbReference type="Gene3D" id="1.20.120.1870">
    <property type="entry name" value="Fic/DOC protein, Fido domain"/>
    <property type="match status" value="1"/>
</dbReference>
<reference evidence="3" key="1">
    <citation type="journal article" date="2019" name="Int. J. Syst. Evol. Microbiol.">
        <title>The Global Catalogue of Microorganisms (GCM) 10K type strain sequencing project: providing services to taxonomists for standard genome sequencing and annotation.</title>
        <authorList>
            <consortium name="The Broad Institute Genomics Platform"/>
            <consortium name="The Broad Institute Genome Sequencing Center for Infectious Disease"/>
            <person name="Wu L."/>
            <person name="Ma J."/>
        </authorList>
    </citation>
    <scope>NUCLEOTIDE SEQUENCE [LARGE SCALE GENOMIC DNA]</scope>
    <source>
        <strain evidence="3">CCUG 61696</strain>
    </source>
</reference>
<dbReference type="PIRSF" id="PIRSF018297">
    <property type="entry name" value="Doc"/>
    <property type="match status" value="1"/>
</dbReference>
<dbReference type="InterPro" id="IPR036597">
    <property type="entry name" value="Fido-like_dom_sf"/>
</dbReference>
<keyword evidence="3" id="KW-1185">Reference proteome</keyword>
<dbReference type="PANTHER" id="PTHR39426:SF1">
    <property type="entry name" value="HOMOLOGY TO DEATH-ON-CURING PROTEIN OF PHAGE P1"/>
    <property type="match status" value="1"/>
</dbReference>
<organism evidence="2 3">
    <name type="scientific">Methylopila musalis</name>
    <dbReference type="NCBI Taxonomy" id="1134781"/>
    <lineage>
        <taxon>Bacteria</taxon>
        <taxon>Pseudomonadati</taxon>
        <taxon>Pseudomonadota</taxon>
        <taxon>Alphaproteobacteria</taxon>
        <taxon>Hyphomicrobiales</taxon>
        <taxon>Methylopilaceae</taxon>
        <taxon>Methylopila</taxon>
    </lineage>
</organism>
<dbReference type="Pfam" id="PF02661">
    <property type="entry name" value="Fic"/>
    <property type="match status" value="1"/>
</dbReference>
<feature type="domain" description="Fido" evidence="1">
    <location>
        <begin position="9"/>
        <end position="125"/>
    </location>
</feature>
<evidence type="ECO:0000313" key="3">
    <source>
        <dbReference type="Proteomes" id="UP001597171"/>
    </source>
</evidence>
<accession>A0ABW3Z662</accession>
<name>A0ABW3Z662_9HYPH</name>
<dbReference type="PANTHER" id="PTHR39426">
    <property type="entry name" value="HOMOLOGY TO DEATH-ON-CURING PROTEIN OF PHAGE P1"/>
    <property type="match status" value="1"/>
</dbReference>
<dbReference type="InterPro" id="IPR053737">
    <property type="entry name" value="Type_II_TA_Toxin"/>
</dbReference>
<dbReference type="Proteomes" id="UP001597171">
    <property type="component" value="Unassembled WGS sequence"/>
</dbReference>
<dbReference type="PROSITE" id="PS51459">
    <property type="entry name" value="FIDO"/>
    <property type="match status" value="1"/>
</dbReference>
<dbReference type="RefSeq" id="WP_378774976.1">
    <property type="nucleotide sequence ID" value="NZ_JBHTMX010000040.1"/>
</dbReference>
<dbReference type="InterPro" id="IPR006440">
    <property type="entry name" value="Doc"/>
</dbReference>
<evidence type="ECO:0000313" key="2">
    <source>
        <dbReference type="EMBL" id="MFD1331755.1"/>
    </source>
</evidence>
<sequence>MKRREPLWLKPAVLEILHGEQIATHGGLPGLRDRGAFDAALSRPFNKWLYGEDDLFALAAAYGFGLARNHPFSDGNKRASAIACFLFLELNGVVIPEDTDAVETTFLALAAGALSEDELAAWLKARPARGGRR</sequence>
<dbReference type="NCBIfam" id="TIGR01550">
    <property type="entry name" value="DOC_P1"/>
    <property type="match status" value="1"/>
</dbReference>